<dbReference type="EMBL" id="AJWY01003446">
    <property type="protein sequence ID" value="EKC75327.1"/>
    <property type="molecule type" value="Genomic_DNA"/>
</dbReference>
<accession>K1TQD7</accession>
<evidence type="ECO:0000313" key="3">
    <source>
        <dbReference type="EMBL" id="EKC75327.1"/>
    </source>
</evidence>
<comment type="caution">
    <text evidence="3">The sequence shown here is derived from an EMBL/GenBank/DDBJ whole genome shotgun (WGS) entry which is preliminary data.</text>
</comment>
<protein>
    <submittedName>
        <fullName evidence="3">Phenylacetate--CoA ligase</fullName>
    </submittedName>
</protein>
<dbReference type="AlphaFoldDB" id="K1TQD7"/>
<dbReference type="PANTHER" id="PTHR43439:SF2">
    <property type="entry name" value="ENZYME, PUTATIVE (JCVI)-RELATED"/>
    <property type="match status" value="1"/>
</dbReference>
<dbReference type="Gene3D" id="3.40.50.12780">
    <property type="entry name" value="N-terminal domain of ligase-like"/>
    <property type="match status" value="1"/>
</dbReference>
<dbReference type="PANTHER" id="PTHR43439">
    <property type="entry name" value="PHENYLACETATE-COENZYME A LIGASE"/>
    <property type="match status" value="1"/>
</dbReference>
<evidence type="ECO:0000256" key="1">
    <source>
        <dbReference type="ARBA" id="ARBA00022450"/>
    </source>
</evidence>
<proteinExistence type="predicted"/>
<keyword evidence="1" id="KW-0596">Phosphopantetheine</keyword>
<dbReference type="GO" id="GO:0016874">
    <property type="term" value="F:ligase activity"/>
    <property type="evidence" value="ECO:0007669"/>
    <property type="project" value="UniProtKB-KW"/>
</dbReference>
<evidence type="ECO:0000256" key="2">
    <source>
        <dbReference type="ARBA" id="ARBA00022553"/>
    </source>
</evidence>
<dbReference type="InterPro" id="IPR051414">
    <property type="entry name" value="Adenylate-forming_Reductase"/>
</dbReference>
<keyword evidence="2" id="KW-0597">Phosphoprotein</keyword>
<reference evidence="3" key="1">
    <citation type="journal article" date="2013" name="Environ. Microbiol.">
        <title>Microbiota from the distal guts of lean and obese adolescents exhibit partial functional redundancy besides clear differences in community structure.</title>
        <authorList>
            <person name="Ferrer M."/>
            <person name="Ruiz A."/>
            <person name="Lanza F."/>
            <person name="Haange S.B."/>
            <person name="Oberbach A."/>
            <person name="Till H."/>
            <person name="Bargiela R."/>
            <person name="Campoy C."/>
            <person name="Segura M.T."/>
            <person name="Richter M."/>
            <person name="von Bergen M."/>
            <person name="Seifert J."/>
            <person name="Suarez A."/>
        </authorList>
    </citation>
    <scope>NUCLEOTIDE SEQUENCE</scope>
</reference>
<dbReference type="InterPro" id="IPR042099">
    <property type="entry name" value="ANL_N_sf"/>
</dbReference>
<name>K1TQD7_9ZZZZ</name>
<organism evidence="3">
    <name type="scientific">human gut metagenome</name>
    <dbReference type="NCBI Taxonomy" id="408170"/>
    <lineage>
        <taxon>unclassified sequences</taxon>
        <taxon>metagenomes</taxon>
        <taxon>organismal metagenomes</taxon>
    </lineage>
</organism>
<gene>
    <name evidence="3" type="ORF">LEA_05272</name>
</gene>
<keyword evidence="3" id="KW-0436">Ligase</keyword>
<feature type="non-terminal residue" evidence="3">
    <location>
        <position position="1"/>
    </location>
</feature>
<sequence length="118" mass="13788">VFTQRVRDPDTTEIEKLQLERLQKTVRHCMNSPFYKQRFAENHLSPEDIRSLDDLQKIPFTTKQDLRDTYPFGLASVPLEKTVRLHSSSGTPEIPLSFCIPKKTLTNGLMQWPVVFIW</sequence>